<evidence type="ECO:0008006" key="3">
    <source>
        <dbReference type="Google" id="ProtNLM"/>
    </source>
</evidence>
<feature type="signal peptide" evidence="1">
    <location>
        <begin position="1"/>
        <end position="30"/>
    </location>
</feature>
<evidence type="ECO:0000256" key="1">
    <source>
        <dbReference type="SAM" id="SignalP"/>
    </source>
</evidence>
<organism evidence="2">
    <name type="scientific">Ixodes ricinus</name>
    <name type="common">Common tick</name>
    <name type="synonym">Acarus ricinus</name>
    <dbReference type="NCBI Taxonomy" id="34613"/>
    <lineage>
        <taxon>Eukaryota</taxon>
        <taxon>Metazoa</taxon>
        <taxon>Ecdysozoa</taxon>
        <taxon>Arthropoda</taxon>
        <taxon>Chelicerata</taxon>
        <taxon>Arachnida</taxon>
        <taxon>Acari</taxon>
        <taxon>Parasitiformes</taxon>
        <taxon>Ixodida</taxon>
        <taxon>Ixodoidea</taxon>
        <taxon>Ixodidae</taxon>
        <taxon>Ixodinae</taxon>
        <taxon>Ixodes</taxon>
    </lineage>
</organism>
<feature type="chain" id="PRO_5025527342" description="Secreted protein" evidence="1">
    <location>
        <begin position="31"/>
        <end position="125"/>
    </location>
</feature>
<name>A0A6B0UPI2_IXORI</name>
<evidence type="ECO:0000313" key="2">
    <source>
        <dbReference type="EMBL" id="MXU91760.1"/>
    </source>
</evidence>
<protein>
    <recommendedName>
        <fullName evidence="3">Secreted protein</fullName>
    </recommendedName>
</protein>
<accession>A0A6B0UPI2</accession>
<dbReference type="AlphaFoldDB" id="A0A6B0UPI2"/>
<dbReference type="EMBL" id="GIFC01009677">
    <property type="protein sequence ID" value="MXU91760.1"/>
    <property type="molecule type" value="Transcribed_RNA"/>
</dbReference>
<keyword evidence="1" id="KW-0732">Signal</keyword>
<proteinExistence type="predicted"/>
<sequence>MFMIKKLGVSFLLGMISMMLCSTLVPPTSCCFTVTCLATNVATLPPSLSGMYVLYPAILGFSFPTSCNAMTCGGLSMLAMYCEKAPLFFFKLLQFHCQIFRSSLLLRVRSMIVRRVQRWCRWCVL</sequence>
<reference evidence="2" key="1">
    <citation type="submission" date="2019-12" db="EMBL/GenBank/DDBJ databases">
        <title>An insight into the sialome of adult female Ixodes ricinus ticks feeding for 6 days.</title>
        <authorList>
            <person name="Perner J."/>
            <person name="Ribeiro J.M.C."/>
        </authorList>
    </citation>
    <scope>NUCLEOTIDE SEQUENCE</scope>
    <source>
        <strain evidence="2">Semi-engorged</strain>
        <tissue evidence="2">Salivary glands</tissue>
    </source>
</reference>